<dbReference type="RefSeq" id="YP_010842021.1">
    <property type="nucleotide sequence ID" value="NC_079139.1"/>
</dbReference>
<dbReference type="Proteomes" id="UP001321479">
    <property type="component" value="Segment"/>
</dbReference>
<dbReference type="EMBL" id="AP024483">
    <property type="protein sequence ID" value="BCS83413.1"/>
    <property type="molecule type" value="Genomic_DNA"/>
</dbReference>
<dbReference type="Gene3D" id="1.25.40.20">
    <property type="entry name" value="Ankyrin repeat-containing domain"/>
    <property type="match status" value="1"/>
</dbReference>
<organism evidence="1 2">
    <name type="scientific">Cotonvirus japonicus</name>
    <dbReference type="NCBI Taxonomy" id="2811091"/>
    <lineage>
        <taxon>Viruses</taxon>
        <taxon>Varidnaviria</taxon>
        <taxon>Bamfordvirae</taxon>
        <taxon>Nucleocytoviricota</taxon>
        <taxon>Megaviricetes</taxon>
        <taxon>Imitervirales</taxon>
        <taxon>Mimiviridae</taxon>
        <taxon>Megamimivirinae</taxon>
        <taxon>Cotonvirus</taxon>
        <taxon>Cotonvirus japonicum</taxon>
    </lineage>
</organism>
<name>A0ABM7NTC2_9VIRU</name>
<proteinExistence type="predicted"/>
<dbReference type="Pfam" id="PF12796">
    <property type="entry name" value="Ank_2"/>
    <property type="match status" value="1"/>
</dbReference>
<reference evidence="1 2" key="1">
    <citation type="submission" date="2021-02" db="EMBL/GenBank/DDBJ databases">
        <title>Cotonvirus japonicus, which uses Golgi apparatus of host cells for its virion factory, phylogenetically links tailed tupanvirus and icosahedral mimivirus.</title>
        <authorList>
            <person name="Takahashi H."/>
            <person name="Fukaya S."/>
            <person name="Song C."/>
            <person name="Murata K."/>
            <person name="Takemura M."/>
        </authorList>
    </citation>
    <scope>NUCLEOTIDE SEQUENCE [LARGE SCALE GENOMIC DNA]</scope>
</reference>
<protein>
    <submittedName>
        <fullName evidence="1">Repeat protein</fullName>
    </submittedName>
</protein>
<dbReference type="InterPro" id="IPR036770">
    <property type="entry name" value="Ankyrin_rpt-contain_sf"/>
</dbReference>
<evidence type="ECO:0000313" key="1">
    <source>
        <dbReference type="EMBL" id="BCS83413.1"/>
    </source>
</evidence>
<keyword evidence="2" id="KW-1185">Reference proteome</keyword>
<dbReference type="GeneID" id="80558618"/>
<dbReference type="SMART" id="SM00248">
    <property type="entry name" value="ANK"/>
    <property type="match status" value="5"/>
</dbReference>
<sequence>MNDNVNEVEIYINHYSFEKSFYDKRLSSFGLIVGNDGLLYNKFNSEPFVITNSTSHFFTDLVKYLVCIDDLKNFLKYIHNDSYKYEFEDNIFIKIAVVNKSYSILNHLFNSGIKISACNNIAIKLACKIFDMDMIKYLINRGADICCDNNLCIKLACSHNNRNYLEFLIEKGADILTAGDFVMDHSISNYNFVIINFLEELGFNPTNYSSFKRYFRCAVQYGDYEIIIKMLEKGANFDMLKEEDIIACIKTKDYSTIKLLIDNKVNLQFINDYKFSKGENECNIFNLLLNENISCDKIIKIFYSDYKIIND</sequence>
<dbReference type="InterPro" id="IPR002110">
    <property type="entry name" value="Ankyrin_rpt"/>
</dbReference>
<evidence type="ECO:0000313" key="2">
    <source>
        <dbReference type="Proteomes" id="UP001321479"/>
    </source>
</evidence>
<dbReference type="SUPFAM" id="SSF48403">
    <property type="entry name" value="Ankyrin repeat"/>
    <property type="match status" value="1"/>
</dbReference>
<accession>A0ABM7NTC2</accession>